<reference evidence="1 2" key="1">
    <citation type="submission" date="2022-05" db="EMBL/GenBank/DDBJ databases">
        <authorList>
            <consortium name="Genoscope - CEA"/>
            <person name="William W."/>
        </authorList>
    </citation>
    <scope>NUCLEOTIDE SEQUENCE [LARGE SCALE GENOMIC DNA]</scope>
</reference>
<name>A0ABN8R8N3_9CNID</name>
<evidence type="ECO:0000313" key="1">
    <source>
        <dbReference type="EMBL" id="CAH3175181.1"/>
    </source>
</evidence>
<dbReference type="EMBL" id="CALNXK010000197">
    <property type="protein sequence ID" value="CAH3175181.1"/>
    <property type="molecule type" value="Genomic_DNA"/>
</dbReference>
<gene>
    <name evidence="1" type="ORF">PLOB_00015749</name>
</gene>
<comment type="caution">
    <text evidence="1">The sequence shown here is derived from an EMBL/GenBank/DDBJ whole genome shotgun (WGS) entry which is preliminary data.</text>
</comment>
<dbReference type="Proteomes" id="UP001159405">
    <property type="component" value="Unassembled WGS sequence"/>
</dbReference>
<proteinExistence type="predicted"/>
<accession>A0ABN8R8N3</accession>
<keyword evidence="2" id="KW-1185">Reference proteome</keyword>
<organism evidence="1 2">
    <name type="scientific">Porites lobata</name>
    <dbReference type="NCBI Taxonomy" id="104759"/>
    <lineage>
        <taxon>Eukaryota</taxon>
        <taxon>Metazoa</taxon>
        <taxon>Cnidaria</taxon>
        <taxon>Anthozoa</taxon>
        <taxon>Hexacorallia</taxon>
        <taxon>Scleractinia</taxon>
        <taxon>Fungiina</taxon>
        <taxon>Poritidae</taxon>
        <taxon>Porites</taxon>
    </lineage>
</organism>
<evidence type="ECO:0000313" key="2">
    <source>
        <dbReference type="Proteomes" id="UP001159405"/>
    </source>
</evidence>
<protein>
    <submittedName>
        <fullName evidence="1">Uncharacterized protein</fullName>
    </submittedName>
</protein>
<sequence>MGIKAGEKSYRFNEEQRQYLEAKFNIGQESGMKVDAETVSKEMRRARASNGERLFRVSEFLTAQQVASFFSRMAAKVRQQTIPEGISADPEIIAMEDEQNFSSAKEAVMTALNVKHPVSYDQYNICSMVKDNTLRKLKLDVLKLLCENLSISMPPDQRKKAPYISLLEDIVKNCSRSLTT</sequence>